<dbReference type="EMBL" id="JAVIDA010000001">
    <property type="protein sequence ID" value="MDQ9069977.1"/>
    <property type="molecule type" value="Genomic_DNA"/>
</dbReference>
<dbReference type="Proteomes" id="UP001243195">
    <property type="component" value="Unassembled WGS sequence"/>
</dbReference>
<evidence type="ECO:0000256" key="1">
    <source>
        <dbReference type="SAM" id="SignalP"/>
    </source>
</evidence>
<feature type="signal peptide" evidence="1">
    <location>
        <begin position="1"/>
        <end position="24"/>
    </location>
</feature>
<feature type="chain" id="PRO_5043353404" evidence="1">
    <location>
        <begin position="25"/>
        <end position="149"/>
    </location>
</feature>
<comment type="caution">
    <text evidence="2">The sequence shown here is derived from an EMBL/GenBank/DDBJ whole genome shotgun (WGS) entry which is preliminary data.</text>
</comment>
<evidence type="ECO:0000313" key="3">
    <source>
        <dbReference type="Proteomes" id="UP001243195"/>
    </source>
</evidence>
<protein>
    <submittedName>
        <fullName evidence="2">Cation transporter</fullName>
    </submittedName>
</protein>
<keyword evidence="1" id="KW-0732">Signal</keyword>
<dbReference type="InterPro" id="IPR054660">
    <property type="entry name" value="CzcI-like"/>
</dbReference>
<gene>
    <name evidence="2" type="ORF">RFH51_00640</name>
</gene>
<sequence>MKKSGLFMTVLLSLFIFQSLWNVAAAFCGHEIGSKSSTNTNIRHFGHHLTTACHSEMNIHDKTKGTILSNAELSLSNAENAVKAFSNLAVDDHRDHLPSFAYFMVLHVQNNAQDPKFRPYLLHSFSDWNNTYQSPHLYGLNPPPVFAPL</sequence>
<accession>A0AAW8JD40</accession>
<dbReference type="AlphaFoldDB" id="A0AAW8JD40"/>
<dbReference type="RefSeq" id="WP_308955161.1">
    <property type="nucleotide sequence ID" value="NZ_JAVICY010000001.1"/>
</dbReference>
<name>A0AAW8JD40_9GAMM</name>
<proteinExistence type="predicted"/>
<dbReference type="NCBIfam" id="NF045615">
    <property type="entry name" value="efflu_CzcI_Acin"/>
    <property type="match status" value="1"/>
</dbReference>
<organism evidence="2 3">
    <name type="scientific">Acinetobacter gerneri</name>
    <dbReference type="NCBI Taxonomy" id="202952"/>
    <lineage>
        <taxon>Bacteria</taxon>
        <taxon>Pseudomonadati</taxon>
        <taxon>Pseudomonadota</taxon>
        <taxon>Gammaproteobacteria</taxon>
        <taxon>Moraxellales</taxon>
        <taxon>Moraxellaceae</taxon>
        <taxon>Acinetobacter</taxon>
    </lineage>
</organism>
<reference evidence="2" key="1">
    <citation type="submission" date="2023-08" db="EMBL/GenBank/DDBJ databases">
        <title>Emergence of clinically-relevant ST2 carbapenem-resistant Acinetobacter baumannii strains in hospital sewages in Zhejiang, East of China.</title>
        <authorList>
            <person name="Kaichao C."/>
            <person name="Zhang R."/>
        </authorList>
    </citation>
    <scope>NUCLEOTIDE SEQUENCE</scope>
    <source>
        <strain evidence="2">M-SY-60</strain>
    </source>
</reference>
<evidence type="ECO:0000313" key="2">
    <source>
        <dbReference type="EMBL" id="MDQ9069977.1"/>
    </source>
</evidence>